<dbReference type="EMBL" id="WSZM01000290">
    <property type="protein sequence ID" value="KAF4035904.1"/>
    <property type="molecule type" value="Genomic_DNA"/>
</dbReference>
<feature type="compositionally biased region" description="Polar residues" evidence="5">
    <location>
        <begin position="70"/>
        <end position="96"/>
    </location>
</feature>
<dbReference type="AlphaFoldDB" id="A0A833SNM7"/>
<evidence type="ECO:0000256" key="2">
    <source>
        <dbReference type="ARBA" id="ARBA00023002"/>
    </source>
</evidence>
<keyword evidence="6" id="KW-0472">Membrane</keyword>
<keyword evidence="8" id="KW-1185">Reference proteome</keyword>
<sequence length="631" mass="71029">MLHALEAPLHSVKSGRLSSTQRASPSPRRKLLAPSKVARRKRRLIVAVDEGRRSPRPTSSPSINIMAKSHTLSAPNSSAATRAVQSKHSATDSPSRSKGDAGNLVYCFLREYPNQHTSDPGGFPLTREPQPEPLTEPYDPSHHYNGLVRRSQSLQLRQRPRNRHVMPRQKDTKRIDPTRARHPGEPAADTEPHNVFKVSGSPIISPRSIRHCLEEPGYDMNGKPRKHSNGGVALPNPPISKEDALVAAAAAAVQAKEAQKALEAEQAANASLKGLSGVQLVVHQMLATHTRTLALLGIERAEFPNTRLSLKQVETMLSPVVALCNALRADHFGIHVPTPQIARTMNDVHYWKLWESDLIDIGIFFMPPNSTIPLHNHPGMSVVTRVLYGAATVTSYDIVSDTEVQRLEAGDEIVYEDATFSSDAVNPEKGSVSWARVSRQGQFGQDTTTWLDPRRFNLHNIQASSEIGCAMLDIMVPPYDNANRDCHHFQILEEKNCKTSEFLRCWSLSSLTTTWIPPRRMARRIRRRCLRELAAERIALFVFGSCFPVSFTCARLWLNASWMCICPVRPCMFWHEEEVQSKRRRDRSQAADQSTQRASVERTSKACRYYYYWVLVWKSLVMVLLFPLHKY</sequence>
<dbReference type="Proteomes" id="UP000602510">
    <property type="component" value="Unassembled WGS sequence"/>
</dbReference>
<keyword evidence="4" id="KW-0175">Coiled coil</keyword>
<dbReference type="PANTHER" id="PTHR22966:SF61">
    <property type="entry name" value="2-AMINOETHANETHIOL DIOXYGENASE"/>
    <property type="match status" value="1"/>
</dbReference>
<feature type="transmembrane region" description="Helical" evidence="6">
    <location>
        <begin position="609"/>
        <end position="628"/>
    </location>
</feature>
<feature type="compositionally biased region" description="Basic and acidic residues" evidence="5">
    <location>
        <begin position="168"/>
        <end position="194"/>
    </location>
</feature>
<feature type="transmembrane region" description="Helical" evidence="6">
    <location>
        <begin position="538"/>
        <end position="558"/>
    </location>
</feature>
<evidence type="ECO:0000256" key="3">
    <source>
        <dbReference type="ARBA" id="ARBA00023004"/>
    </source>
</evidence>
<evidence type="ECO:0000256" key="4">
    <source>
        <dbReference type="SAM" id="Coils"/>
    </source>
</evidence>
<keyword evidence="2" id="KW-0560">Oxidoreductase</keyword>
<evidence type="ECO:0000256" key="5">
    <source>
        <dbReference type="SAM" id="MobiDB-lite"/>
    </source>
</evidence>
<keyword evidence="3" id="KW-0408">Iron</keyword>
<feature type="compositionally biased region" description="Basic residues" evidence="5">
    <location>
        <begin position="158"/>
        <end position="167"/>
    </location>
</feature>
<feature type="region of interest" description="Disordered" evidence="5">
    <location>
        <begin position="115"/>
        <end position="201"/>
    </location>
</feature>
<dbReference type="Gene3D" id="2.60.120.10">
    <property type="entry name" value="Jelly Rolls"/>
    <property type="match status" value="1"/>
</dbReference>
<feature type="coiled-coil region" evidence="4">
    <location>
        <begin position="248"/>
        <end position="275"/>
    </location>
</feature>
<accession>A0A833SNM7</accession>
<dbReference type="Pfam" id="PF07847">
    <property type="entry name" value="PCO_ADO"/>
    <property type="match status" value="1"/>
</dbReference>
<protein>
    <submittedName>
        <fullName evidence="7">PCO ADO</fullName>
    </submittedName>
</protein>
<dbReference type="SUPFAM" id="SSF51182">
    <property type="entry name" value="RmlC-like cupins"/>
    <property type="match status" value="1"/>
</dbReference>
<dbReference type="InterPro" id="IPR011051">
    <property type="entry name" value="RmlC_Cupin_sf"/>
</dbReference>
<name>A0A833SNM7_PHYIN</name>
<keyword evidence="1" id="KW-0479">Metal-binding</keyword>
<proteinExistence type="predicted"/>
<dbReference type="GO" id="GO:0016702">
    <property type="term" value="F:oxidoreductase activity, acting on single donors with incorporation of molecular oxygen, incorporation of two atoms of oxygen"/>
    <property type="evidence" value="ECO:0007669"/>
    <property type="project" value="InterPro"/>
</dbReference>
<dbReference type="GO" id="GO:0046872">
    <property type="term" value="F:metal ion binding"/>
    <property type="evidence" value="ECO:0007669"/>
    <property type="project" value="UniProtKB-KW"/>
</dbReference>
<evidence type="ECO:0000256" key="6">
    <source>
        <dbReference type="SAM" id="Phobius"/>
    </source>
</evidence>
<reference evidence="7" key="1">
    <citation type="submission" date="2020-04" db="EMBL/GenBank/DDBJ databases">
        <title>Hybrid Assembly of Korean Phytophthora infestans isolates.</title>
        <authorList>
            <person name="Prokchorchik M."/>
            <person name="Lee Y."/>
            <person name="Seo J."/>
            <person name="Cho J.-H."/>
            <person name="Park Y.-E."/>
            <person name="Jang D.-C."/>
            <person name="Im J.-S."/>
            <person name="Choi J.-G."/>
            <person name="Park H.-J."/>
            <person name="Lee G.-B."/>
            <person name="Lee Y.-G."/>
            <person name="Hong S.-Y."/>
            <person name="Cho K."/>
            <person name="Sohn K.H."/>
        </authorList>
    </citation>
    <scope>NUCLEOTIDE SEQUENCE</scope>
    <source>
        <strain evidence="7">KR_1_A1</strain>
    </source>
</reference>
<feature type="region of interest" description="Disordered" evidence="5">
    <location>
        <begin position="1"/>
        <end position="99"/>
    </location>
</feature>
<keyword evidence="6" id="KW-0812">Transmembrane</keyword>
<feature type="compositionally biased region" description="Basic residues" evidence="5">
    <location>
        <begin position="27"/>
        <end position="44"/>
    </location>
</feature>
<keyword evidence="6" id="KW-1133">Transmembrane helix</keyword>
<evidence type="ECO:0000256" key="1">
    <source>
        <dbReference type="ARBA" id="ARBA00022723"/>
    </source>
</evidence>
<gene>
    <name evidence="7" type="ORF">GN244_ATG12139</name>
</gene>
<evidence type="ECO:0000313" key="8">
    <source>
        <dbReference type="Proteomes" id="UP000602510"/>
    </source>
</evidence>
<organism evidence="7 8">
    <name type="scientific">Phytophthora infestans</name>
    <name type="common">Potato late blight agent</name>
    <name type="synonym">Botrytis infestans</name>
    <dbReference type="NCBI Taxonomy" id="4787"/>
    <lineage>
        <taxon>Eukaryota</taxon>
        <taxon>Sar</taxon>
        <taxon>Stramenopiles</taxon>
        <taxon>Oomycota</taxon>
        <taxon>Peronosporomycetes</taxon>
        <taxon>Peronosporales</taxon>
        <taxon>Peronosporaceae</taxon>
        <taxon>Phytophthora</taxon>
    </lineage>
</organism>
<evidence type="ECO:0000313" key="7">
    <source>
        <dbReference type="EMBL" id="KAF4035904.1"/>
    </source>
</evidence>
<dbReference type="PANTHER" id="PTHR22966">
    <property type="entry name" value="2-AMINOETHANETHIOL DIOXYGENASE"/>
    <property type="match status" value="1"/>
</dbReference>
<dbReference type="InterPro" id="IPR012864">
    <property type="entry name" value="PCO/ADO"/>
</dbReference>
<comment type="caution">
    <text evidence="7">The sequence shown here is derived from an EMBL/GenBank/DDBJ whole genome shotgun (WGS) entry which is preliminary data.</text>
</comment>
<dbReference type="CDD" id="cd20289">
    <property type="entry name" value="cupin_ADO"/>
    <property type="match status" value="1"/>
</dbReference>
<dbReference type="InterPro" id="IPR014710">
    <property type="entry name" value="RmlC-like_jellyroll"/>
</dbReference>